<proteinExistence type="predicted"/>
<evidence type="ECO:0000313" key="4">
    <source>
        <dbReference type="Proteomes" id="UP000626109"/>
    </source>
</evidence>
<sequence>MAGIAAALSIGPEADACRRFCAEVLGAARHWGPSEQRVLFERLPLLLQRLYVWFGLSNQGLEEALLRTFHPTGPLSAHLAVLESPAFVFPLRRLPPRALRAAVLSISDHDRSLGLPEGARAYNRGRDNDDLGSSWFALLGPSRLARSPAGDVEGLSLTAQEFVLTCLVHFLVAETLFAPAVGQAASGGGSAGAFASGGSSGSGSGGTGFGGGMSLPGAGGSWGSGGGGRTSRTPGALSPCFERLLLAHLQAHLPHSQYELAYAHEPRAARFLMRLLHEFLVAPQPLTEALPASLRRDSGAPALDVRAQPAALHAARLVTLHMLANPALRQGCEESFGSNGLSASRGRVARITREVTLLGPPSGQMVAELLVCLASQKQVGLETLTSLMRLWLVLLQPWKARRLYEWYLSVRPAEPRLEPPSSQSSGLPQAIKKTTRPVDVALLGLEPEMPGAAEAPAPLVPQALAAAVEAQAGTNGTGATLAAAVGLTSGLSVAAATASSAPLVPGDGDALSWRSYVMKFQFAYGLLEGFLTTPLHMKLTLELCRYGAGWSTNTAGSAMFTGSDQPPAAWGSAPSPTALQLLRQRNAIQALKALAQALLCFSDPELLQVLRSDSLPDRGGVPDKSSAEAKALPLFDDSGVLRPQLVMATSVTWAALLAAASVAELQPLLAAVSRQLQHSPAWVQHRLPALEDAERHRPFAQQVLQEIGQRPPPAATPGRPPVSGTATAEPSSAPYTFGWSVTPLSEAQFVGSEWQRPLRGGEVELLLQVTYWVADLTDRMLGREPRLTTCGQVPQTEWPRMFANWKFLMLVFLLLQFAVFW</sequence>
<protein>
    <submittedName>
        <fullName evidence="3">Uncharacterized protein</fullName>
    </submittedName>
</protein>
<dbReference type="EMBL" id="CAJNNV010030064">
    <property type="protein sequence ID" value="CAE8631211.1"/>
    <property type="molecule type" value="Genomic_DNA"/>
</dbReference>
<feature type="compositionally biased region" description="Pro residues" evidence="1">
    <location>
        <begin position="710"/>
        <end position="720"/>
    </location>
</feature>
<dbReference type="OrthoDB" id="430581at2759"/>
<accession>A0A813K2W9</accession>
<feature type="region of interest" description="Disordered" evidence="1">
    <location>
        <begin position="707"/>
        <end position="731"/>
    </location>
</feature>
<reference evidence="3" key="1">
    <citation type="submission" date="2021-02" db="EMBL/GenBank/DDBJ databases">
        <authorList>
            <person name="Dougan E. K."/>
            <person name="Rhodes N."/>
            <person name="Thang M."/>
            <person name="Chan C."/>
        </authorList>
    </citation>
    <scope>NUCLEOTIDE SEQUENCE</scope>
</reference>
<evidence type="ECO:0000313" key="2">
    <source>
        <dbReference type="EMBL" id="CAE8631211.1"/>
    </source>
</evidence>
<organism evidence="3 4">
    <name type="scientific">Polarella glacialis</name>
    <name type="common">Dinoflagellate</name>
    <dbReference type="NCBI Taxonomy" id="89957"/>
    <lineage>
        <taxon>Eukaryota</taxon>
        <taxon>Sar</taxon>
        <taxon>Alveolata</taxon>
        <taxon>Dinophyceae</taxon>
        <taxon>Suessiales</taxon>
        <taxon>Suessiaceae</taxon>
        <taxon>Polarella</taxon>
    </lineage>
</organism>
<evidence type="ECO:0000313" key="5">
    <source>
        <dbReference type="Proteomes" id="UP000654075"/>
    </source>
</evidence>
<dbReference type="Proteomes" id="UP000654075">
    <property type="component" value="Unassembled WGS sequence"/>
</dbReference>
<gene>
    <name evidence="2" type="ORF">PGLA1383_LOCUS47344</name>
    <name evidence="3" type="ORF">PGLA2088_LOCUS26787</name>
</gene>
<keyword evidence="5" id="KW-1185">Reference proteome</keyword>
<dbReference type="Proteomes" id="UP000626109">
    <property type="component" value="Unassembled WGS sequence"/>
</dbReference>
<evidence type="ECO:0000256" key="1">
    <source>
        <dbReference type="SAM" id="MobiDB-lite"/>
    </source>
</evidence>
<evidence type="ECO:0000313" key="3">
    <source>
        <dbReference type="EMBL" id="CAE8690086.1"/>
    </source>
</evidence>
<dbReference type="EMBL" id="CAJNNW010027186">
    <property type="protein sequence ID" value="CAE8690086.1"/>
    <property type="molecule type" value="Genomic_DNA"/>
</dbReference>
<comment type="caution">
    <text evidence="3">The sequence shown here is derived from an EMBL/GenBank/DDBJ whole genome shotgun (WGS) entry which is preliminary data.</text>
</comment>
<dbReference type="AlphaFoldDB" id="A0A813K2W9"/>
<name>A0A813K2W9_POLGL</name>